<keyword evidence="2" id="KW-0812">Transmembrane</keyword>
<dbReference type="SUPFAM" id="SSF49899">
    <property type="entry name" value="Concanavalin A-like lectins/glucanases"/>
    <property type="match status" value="1"/>
</dbReference>
<proteinExistence type="predicted"/>
<accession>A0A922SI12</accession>
<dbReference type="CDD" id="cd00110">
    <property type="entry name" value="LamG"/>
    <property type="match status" value="1"/>
</dbReference>
<gene>
    <name evidence="4" type="ORF">HF086_009336</name>
</gene>
<evidence type="ECO:0000256" key="1">
    <source>
        <dbReference type="PROSITE-ProRule" id="PRU00122"/>
    </source>
</evidence>
<dbReference type="Pfam" id="PF02210">
    <property type="entry name" value="Laminin_G_2"/>
    <property type="match status" value="1"/>
</dbReference>
<dbReference type="AlphaFoldDB" id="A0A922SI12"/>
<dbReference type="Proteomes" id="UP000814243">
    <property type="component" value="Unassembled WGS sequence"/>
</dbReference>
<sequence length="386" mass="42472">MYEEYLEENNRDMYEVPLFDGHARLTARARFPAKRFDIWAEVSAVCGRGALVSASGTRDHLWLGFVDDRAVLRWDAGSGPFELHTGKVKIDGKSKVSARRYKKDGVLKLGYSVARGSSHGRMSSLDVDPYIYIGQPPENVTKLSGASGIEGFVGCIHRLRVSGRDLIPPSRGLTVTSVGLRSCTPHNLARVDGQSRNRLFTLAMGLAWFVLLMFALDMATTDGPSARARLPPAVSACNTGVTYNKVLLKHVTLLSKYVFTGKVFGVKSGYNGTRIYKVNIRRVLKGDLNDIGVLVKFGTAKSLRFSDATIFVESSSTSCPPVRVRTYGIFLTEKRRESGALWLSLVIEPLVLTLRSIGIIEAVVKGKIYFMISVHSIQNCECGNTI</sequence>
<protein>
    <recommendedName>
        <fullName evidence="3">Laminin G domain-containing protein</fullName>
    </recommendedName>
</protein>
<reference evidence="4" key="1">
    <citation type="journal article" date="2021" name="G3 (Bethesda)">
        <title>Genome and transcriptome analysis of the beet armyworm Spodoptera exigua reveals targets for pest control. .</title>
        <authorList>
            <person name="Simon S."/>
            <person name="Breeschoten T."/>
            <person name="Jansen H.J."/>
            <person name="Dirks R.P."/>
            <person name="Schranz M.E."/>
            <person name="Ros V.I.D."/>
        </authorList>
    </citation>
    <scope>NUCLEOTIDE SEQUENCE</scope>
    <source>
        <strain evidence="4">TB_SE_WUR_2020</strain>
    </source>
</reference>
<evidence type="ECO:0000259" key="3">
    <source>
        <dbReference type="PROSITE" id="PS50025"/>
    </source>
</evidence>
<keyword evidence="2" id="KW-0472">Membrane</keyword>
<dbReference type="Gene3D" id="2.60.120.200">
    <property type="match status" value="1"/>
</dbReference>
<comment type="caution">
    <text evidence="4">The sequence shown here is derived from an EMBL/GenBank/DDBJ whole genome shotgun (WGS) entry which is preliminary data.</text>
</comment>
<evidence type="ECO:0000313" key="5">
    <source>
        <dbReference type="Proteomes" id="UP000814243"/>
    </source>
</evidence>
<keyword evidence="2" id="KW-1133">Transmembrane helix</keyword>
<organism evidence="4 5">
    <name type="scientific">Spodoptera exigua</name>
    <name type="common">Beet armyworm</name>
    <name type="synonym">Noctua fulgens</name>
    <dbReference type="NCBI Taxonomy" id="7107"/>
    <lineage>
        <taxon>Eukaryota</taxon>
        <taxon>Metazoa</taxon>
        <taxon>Ecdysozoa</taxon>
        <taxon>Arthropoda</taxon>
        <taxon>Hexapoda</taxon>
        <taxon>Insecta</taxon>
        <taxon>Pterygota</taxon>
        <taxon>Neoptera</taxon>
        <taxon>Endopterygota</taxon>
        <taxon>Lepidoptera</taxon>
        <taxon>Glossata</taxon>
        <taxon>Ditrysia</taxon>
        <taxon>Noctuoidea</taxon>
        <taxon>Noctuidae</taxon>
        <taxon>Amphipyrinae</taxon>
        <taxon>Spodoptera</taxon>
    </lineage>
</organism>
<name>A0A922SI12_SPOEX</name>
<dbReference type="SMART" id="SM00282">
    <property type="entry name" value="LamG"/>
    <property type="match status" value="1"/>
</dbReference>
<evidence type="ECO:0000256" key="2">
    <source>
        <dbReference type="SAM" id="Phobius"/>
    </source>
</evidence>
<dbReference type="InterPro" id="IPR013320">
    <property type="entry name" value="ConA-like_dom_sf"/>
</dbReference>
<comment type="caution">
    <text evidence="1">Lacks conserved residue(s) required for the propagation of feature annotation.</text>
</comment>
<dbReference type="PROSITE" id="PS50025">
    <property type="entry name" value="LAM_G_DOMAIN"/>
    <property type="match status" value="1"/>
</dbReference>
<dbReference type="EMBL" id="JACEFF010000438">
    <property type="protein sequence ID" value="KAH9637668.1"/>
    <property type="molecule type" value="Genomic_DNA"/>
</dbReference>
<feature type="transmembrane region" description="Helical" evidence="2">
    <location>
        <begin position="199"/>
        <end position="219"/>
    </location>
</feature>
<feature type="domain" description="Laminin G" evidence="3">
    <location>
        <begin position="1"/>
        <end position="183"/>
    </location>
</feature>
<evidence type="ECO:0000313" key="4">
    <source>
        <dbReference type="EMBL" id="KAH9637668.1"/>
    </source>
</evidence>
<dbReference type="InterPro" id="IPR001791">
    <property type="entry name" value="Laminin_G"/>
</dbReference>